<organism evidence="6 7">
    <name type="scientific">Phytophthora cactorum</name>
    <dbReference type="NCBI Taxonomy" id="29920"/>
    <lineage>
        <taxon>Eukaryota</taxon>
        <taxon>Sar</taxon>
        <taxon>Stramenopiles</taxon>
        <taxon>Oomycota</taxon>
        <taxon>Peronosporomycetes</taxon>
        <taxon>Peronosporales</taxon>
        <taxon>Peronosporaceae</taxon>
        <taxon>Phytophthora</taxon>
    </lineage>
</organism>
<protein>
    <submittedName>
        <fullName evidence="6">Uncharacterized protein</fullName>
    </submittedName>
</protein>
<keyword evidence="7" id="KW-1185">Reference proteome</keyword>
<proteinExistence type="predicted"/>
<dbReference type="VEuPathDB" id="FungiDB:PC110_g14012"/>
<dbReference type="AlphaFoldDB" id="A0A329S177"/>
<dbReference type="EMBL" id="RCMI01000762">
    <property type="protein sequence ID" value="KAG2898529.1"/>
    <property type="molecule type" value="Genomic_DNA"/>
</dbReference>
<name>A0A329S177_9STRA</name>
<evidence type="ECO:0000313" key="3">
    <source>
        <dbReference type="EMBL" id="KAG2913880.1"/>
    </source>
</evidence>
<reference evidence="6 7" key="1">
    <citation type="submission" date="2018-01" db="EMBL/GenBank/DDBJ databases">
        <title>Draft genome of the strawberry crown rot pathogen Phytophthora cactorum.</title>
        <authorList>
            <person name="Armitage A.D."/>
            <person name="Lysoe E."/>
            <person name="Nellist C.F."/>
            <person name="Harrison R.J."/>
            <person name="Brurberg M.B."/>
        </authorList>
    </citation>
    <scope>NUCLEOTIDE SEQUENCE [LARGE SCALE GENOMIC DNA]</scope>
    <source>
        <strain evidence="6 7">10300</strain>
    </source>
</reference>
<dbReference type="Proteomes" id="UP000736787">
    <property type="component" value="Unassembled WGS sequence"/>
</dbReference>
<reference evidence="2" key="2">
    <citation type="submission" date="2018-10" db="EMBL/GenBank/DDBJ databases">
        <title>Effector identification in a new, highly contiguous assembly of the strawberry crown rot pathogen Phytophthora cactorum.</title>
        <authorList>
            <person name="Armitage A.D."/>
            <person name="Nellist C.F."/>
            <person name="Bates H."/>
            <person name="Vickerstaff R.J."/>
            <person name="Harrison R.J."/>
        </authorList>
    </citation>
    <scope>NUCLEOTIDE SEQUENCE</scope>
    <source>
        <strain evidence="2">4032</strain>
        <strain evidence="3">4040</strain>
        <strain evidence="4">P415</strain>
        <strain evidence="5">P421</strain>
    </source>
</reference>
<dbReference type="EMBL" id="MJFZ01000416">
    <property type="protein sequence ID" value="RAW29626.1"/>
    <property type="molecule type" value="Genomic_DNA"/>
</dbReference>
<dbReference type="Proteomes" id="UP000697107">
    <property type="component" value="Unassembled WGS sequence"/>
</dbReference>
<dbReference type="Proteomes" id="UP000251314">
    <property type="component" value="Unassembled WGS sequence"/>
</dbReference>
<evidence type="ECO:0000313" key="7">
    <source>
        <dbReference type="Proteomes" id="UP000251314"/>
    </source>
</evidence>
<dbReference type="EMBL" id="RCML01000549">
    <property type="protein sequence ID" value="KAG2974060.1"/>
    <property type="molecule type" value="Genomic_DNA"/>
</dbReference>
<evidence type="ECO:0000313" key="2">
    <source>
        <dbReference type="EMBL" id="KAG2898529.1"/>
    </source>
</evidence>
<evidence type="ECO:0000256" key="1">
    <source>
        <dbReference type="SAM" id="MobiDB-lite"/>
    </source>
</evidence>
<dbReference type="EMBL" id="RCMV01000540">
    <property type="protein sequence ID" value="KAG3215672.1"/>
    <property type="molecule type" value="Genomic_DNA"/>
</dbReference>
<sequence>MPVSFPLYTPARTGGAASTKTAVAGASGTTSVQVGAAERTVLLAPVPAPAIVNQAVPTTGATTPTLGGRYGGQWPQVTPGLTRPTQP</sequence>
<evidence type="ECO:0000313" key="5">
    <source>
        <dbReference type="EMBL" id="KAG3215672.1"/>
    </source>
</evidence>
<comment type="caution">
    <text evidence="6">The sequence shown here is derived from an EMBL/GenBank/DDBJ whole genome shotgun (WGS) entry which is preliminary data.</text>
</comment>
<dbReference type="EMBL" id="RCMK01000749">
    <property type="protein sequence ID" value="KAG2913880.1"/>
    <property type="molecule type" value="Genomic_DNA"/>
</dbReference>
<dbReference type="Proteomes" id="UP000774804">
    <property type="component" value="Unassembled WGS sequence"/>
</dbReference>
<dbReference type="OrthoDB" id="10593582at2759"/>
<evidence type="ECO:0000313" key="6">
    <source>
        <dbReference type="EMBL" id="RAW29626.1"/>
    </source>
</evidence>
<gene>
    <name evidence="6" type="ORF">PC110_g14012</name>
    <name evidence="2" type="ORF">PC115_g16823</name>
    <name evidence="3" type="ORF">PC117_g18488</name>
    <name evidence="4" type="ORF">PC118_g14756</name>
    <name evidence="5" type="ORF">PC129_g13446</name>
</gene>
<accession>A0A329S177</accession>
<dbReference type="Proteomes" id="UP000760860">
    <property type="component" value="Unassembled WGS sequence"/>
</dbReference>
<evidence type="ECO:0000313" key="4">
    <source>
        <dbReference type="EMBL" id="KAG2974060.1"/>
    </source>
</evidence>
<feature type="region of interest" description="Disordered" evidence="1">
    <location>
        <begin position="63"/>
        <end position="87"/>
    </location>
</feature>